<dbReference type="InterPro" id="IPR000326">
    <property type="entry name" value="PAP2/HPO"/>
</dbReference>
<dbReference type="Pfam" id="PF01569">
    <property type="entry name" value="PAP2"/>
    <property type="match status" value="1"/>
</dbReference>
<dbReference type="GO" id="GO:0006651">
    <property type="term" value="P:diacylglycerol biosynthetic process"/>
    <property type="evidence" value="ECO:0000318"/>
    <property type="project" value="GO_Central"/>
</dbReference>
<gene>
    <name evidence="2" type="primary">LOC108997582</name>
</gene>
<dbReference type="PANTHER" id="PTHR11247:SF40">
    <property type="entry name" value="LIPID PHOSPHATE PHOSPHATASE EPSILON 1, CHLOROPLASTIC"/>
    <property type="match status" value="1"/>
</dbReference>
<dbReference type="RefSeq" id="XP_018829479.1">
    <property type="nucleotide sequence ID" value="XM_018973934.2"/>
</dbReference>
<dbReference type="InterPro" id="IPR036938">
    <property type="entry name" value="PAP2/HPO_sf"/>
</dbReference>
<proteinExistence type="predicted"/>
<dbReference type="STRING" id="51240.A0A2I4FCV7"/>
<dbReference type="Gene3D" id="1.20.144.10">
    <property type="entry name" value="Phosphatidic acid phosphatase type 2/haloperoxidase"/>
    <property type="match status" value="1"/>
</dbReference>
<sequence length="288" mass="31877">MSSTPNVLYRPPFQDLSSFRTKLKYINSAFPVGLSVSKSGSFGGFVSSKSFCDRNRFKGTNPMTELIKVSAFKGGDHDEGISVLSQETIADGSSRFPQEFMADGLEPTLNRMSKWLVAALFGGVILLRHDSEALWAAMGSVVNSAFSLVLKQILNQERPVSTLRSDPGMPSSHAQSIFFTVGFSILSIVEWLGINDFTVIISVLVLAFGSYLTWLRVSQQFHTVSQVVVGAVLGSIFCILWLWSWDAFVLQAFDSSLWVRIVVVLVAVGFCLGFLVHVVRNWFRDEIL</sequence>
<keyword evidence="1" id="KW-1185">Reference proteome</keyword>
<dbReference type="SUPFAM" id="SSF48317">
    <property type="entry name" value="Acid phosphatase/Vanadium-dependent haloperoxidase"/>
    <property type="match status" value="1"/>
</dbReference>
<accession>A0A2I4FCV7</accession>
<name>A0A2I4FCV7_JUGRE</name>
<dbReference type="FunFam" id="1.20.144.10:FF:000026">
    <property type="entry name" value="Lipid phosphate phosphatase epsilon 2 chloroplastic"/>
    <property type="match status" value="1"/>
</dbReference>
<reference evidence="2" key="1">
    <citation type="submission" date="2025-08" db="UniProtKB">
        <authorList>
            <consortium name="RefSeq"/>
        </authorList>
    </citation>
    <scope>IDENTIFICATION</scope>
    <source>
        <tissue evidence="2">Leaves</tissue>
    </source>
</reference>
<dbReference type="KEGG" id="jre:108997582"/>
<dbReference type="GeneID" id="108997582"/>
<dbReference type="GO" id="GO:0009507">
    <property type="term" value="C:chloroplast"/>
    <property type="evidence" value="ECO:0000318"/>
    <property type="project" value="GO_Central"/>
</dbReference>
<evidence type="ECO:0000313" key="1">
    <source>
        <dbReference type="Proteomes" id="UP000235220"/>
    </source>
</evidence>
<dbReference type="Proteomes" id="UP000235220">
    <property type="component" value="Chromosome 12"/>
</dbReference>
<dbReference type="FunCoup" id="A0A2I4FCV7">
    <property type="interactions" value="650"/>
</dbReference>
<dbReference type="Gramene" id="Jr12_02490_p1">
    <property type="protein sequence ID" value="cds.Jr12_02490_p1"/>
    <property type="gene ID" value="Jr12_02490"/>
</dbReference>
<evidence type="ECO:0000313" key="2">
    <source>
        <dbReference type="RefSeq" id="XP_018829479.1"/>
    </source>
</evidence>
<dbReference type="SMART" id="SM00014">
    <property type="entry name" value="acidPPc"/>
    <property type="match status" value="1"/>
</dbReference>
<organism evidence="1 2">
    <name type="scientific">Juglans regia</name>
    <name type="common">English walnut</name>
    <dbReference type="NCBI Taxonomy" id="51240"/>
    <lineage>
        <taxon>Eukaryota</taxon>
        <taxon>Viridiplantae</taxon>
        <taxon>Streptophyta</taxon>
        <taxon>Embryophyta</taxon>
        <taxon>Tracheophyta</taxon>
        <taxon>Spermatophyta</taxon>
        <taxon>Magnoliopsida</taxon>
        <taxon>eudicotyledons</taxon>
        <taxon>Gunneridae</taxon>
        <taxon>Pentapetalae</taxon>
        <taxon>rosids</taxon>
        <taxon>fabids</taxon>
        <taxon>Fagales</taxon>
        <taxon>Juglandaceae</taxon>
        <taxon>Juglans</taxon>
    </lineage>
</organism>
<protein>
    <submittedName>
        <fullName evidence="2">Lipid phosphate phosphatase epsilon 2, chloroplastic-like</fullName>
    </submittedName>
</protein>
<dbReference type="GO" id="GO:0008195">
    <property type="term" value="F:phosphatidate phosphatase activity"/>
    <property type="evidence" value="ECO:0000318"/>
    <property type="project" value="GO_Central"/>
</dbReference>
<dbReference type="AlphaFoldDB" id="A0A2I4FCV7"/>
<dbReference type="PANTHER" id="PTHR11247">
    <property type="entry name" value="PALMITOYL-PROTEIN THIOESTERASE/DOLICHYLDIPHOSPHATASE 1"/>
    <property type="match status" value="1"/>
</dbReference>
<dbReference type="OrthoDB" id="302705at2759"/>